<proteinExistence type="predicted"/>
<protein>
    <submittedName>
        <fullName evidence="2">Isochorismate synthase</fullName>
    </submittedName>
</protein>
<dbReference type="SUPFAM" id="SSF56322">
    <property type="entry name" value="ADC synthase"/>
    <property type="match status" value="1"/>
</dbReference>
<dbReference type="InterPro" id="IPR015890">
    <property type="entry name" value="Chorismate_C"/>
</dbReference>
<accession>A0A2S0RFA6</accession>
<gene>
    <name evidence="2" type="ORF">HYN48_10280</name>
</gene>
<organism evidence="2 3">
    <name type="scientific">Flavobacterium magnum</name>
    <dbReference type="NCBI Taxonomy" id="2162713"/>
    <lineage>
        <taxon>Bacteria</taxon>
        <taxon>Pseudomonadati</taxon>
        <taxon>Bacteroidota</taxon>
        <taxon>Flavobacteriia</taxon>
        <taxon>Flavobacteriales</taxon>
        <taxon>Flavobacteriaceae</taxon>
        <taxon>Flavobacterium</taxon>
    </lineage>
</organism>
<feature type="domain" description="Chorismate-utilising enzyme C-terminal" evidence="1">
    <location>
        <begin position="133"/>
        <end position="378"/>
    </location>
</feature>
<dbReference type="Pfam" id="PF00425">
    <property type="entry name" value="Chorismate_bind"/>
    <property type="match status" value="1"/>
</dbReference>
<dbReference type="OrthoDB" id="9806579at2"/>
<evidence type="ECO:0000313" key="3">
    <source>
        <dbReference type="Proteomes" id="UP000244193"/>
    </source>
</evidence>
<dbReference type="Proteomes" id="UP000244193">
    <property type="component" value="Chromosome"/>
</dbReference>
<dbReference type="EMBL" id="CP028811">
    <property type="protein sequence ID" value="AWA30443.1"/>
    <property type="molecule type" value="Genomic_DNA"/>
</dbReference>
<dbReference type="InterPro" id="IPR005801">
    <property type="entry name" value="ADC_synthase"/>
</dbReference>
<dbReference type="AlphaFoldDB" id="A0A2S0RFA6"/>
<dbReference type="KEGG" id="fmg:HYN48_10280"/>
<dbReference type="Gene3D" id="3.60.120.10">
    <property type="entry name" value="Anthranilate synthase"/>
    <property type="match status" value="1"/>
</dbReference>
<name>A0A2S0RFA6_9FLAO</name>
<sequence length="387" mass="43553">MGNQDYRRGTTTHLSVQTDQYYSSKREFKMRAGIPMMSLLDKAGGNLSAGLPFVLYKKPDHAAVRGLFQKSSQLHTADDFDGKGYVFAPFYHGETLIIPDHDADFLYSIYENDGHLNSTSVTTANETGRDFHLKLVTKGIRAILDHDFEKVVLSRKERFDLVAFDFRKIYAALLQNYPEAYVYCWFHPETGFWFGAFSEQLLRISDGKLHTMAVAGTQKWHEGLTWQEKEKHEQQFVSDFISDALKDFSISVQSGNPYTLRAGALAHIRTDISADLKPDADLNGIIGALHPTPAVCGLPKRPALEFILENEGYDRDFYAGFHGELNRDFLHGTGQTDFFVNLRCMQVDTDGISAGICVGGGITKDSDPEAEWLETVHKSQTIKKVLF</sequence>
<reference evidence="2 3" key="1">
    <citation type="submission" date="2018-04" db="EMBL/GenBank/DDBJ databases">
        <title>Genome sequencing of Flavobacterium sp. HYN0048.</title>
        <authorList>
            <person name="Yi H."/>
            <person name="Baek C."/>
        </authorList>
    </citation>
    <scope>NUCLEOTIDE SEQUENCE [LARGE SCALE GENOMIC DNA]</scope>
    <source>
        <strain evidence="2 3">HYN0048</strain>
    </source>
</reference>
<evidence type="ECO:0000313" key="2">
    <source>
        <dbReference type="EMBL" id="AWA30443.1"/>
    </source>
</evidence>
<dbReference type="PANTHER" id="PTHR42839">
    <property type="entry name" value="ISOCHORISMATE SYNTHASE ENTC"/>
    <property type="match status" value="1"/>
</dbReference>
<evidence type="ECO:0000259" key="1">
    <source>
        <dbReference type="Pfam" id="PF00425"/>
    </source>
</evidence>
<keyword evidence="3" id="KW-1185">Reference proteome</keyword>
<dbReference type="PANTHER" id="PTHR42839:SF2">
    <property type="entry name" value="ISOCHORISMATE SYNTHASE ENTC"/>
    <property type="match status" value="1"/>
</dbReference>